<evidence type="ECO:0000313" key="1">
    <source>
        <dbReference type="EMBL" id="GHA62465.1"/>
    </source>
</evidence>
<comment type="caution">
    <text evidence="1">The sequence shown here is derived from an EMBL/GenBank/DDBJ whole genome shotgun (WGS) entry which is preliminary data.</text>
</comment>
<dbReference type="EMBL" id="BMVN01000047">
    <property type="protein sequence ID" value="GHA62465.1"/>
    <property type="molecule type" value="Genomic_DNA"/>
</dbReference>
<evidence type="ECO:0008006" key="3">
    <source>
        <dbReference type="Google" id="ProtNLM"/>
    </source>
</evidence>
<evidence type="ECO:0000313" key="2">
    <source>
        <dbReference type="Proteomes" id="UP000653644"/>
    </source>
</evidence>
<organism evidence="1 2">
    <name type="scientific">Streptomyces canarius</name>
    <dbReference type="NCBI Taxonomy" id="285453"/>
    <lineage>
        <taxon>Bacteria</taxon>
        <taxon>Bacillati</taxon>
        <taxon>Actinomycetota</taxon>
        <taxon>Actinomycetes</taxon>
        <taxon>Kitasatosporales</taxon>
        <taxon>Streptomycetaceae</taxon>
        <taxon>Streptomyces</taxon>
    </lineage>
</organism>
<proteinExistence type="predicted"/>
<dbReference type="Proteomes" id="UP000653644">
    <property type="component" value="Unassembled WGS sequence"/>
</dbReference>
<keyword evidence="2" id="KW-1185">Reference proteome</keyword>
<accession>A0ABQ3D8I7</accession>
<protein>
    <recommendedName>
        <fullName evidence="3">Alcohol dehydrogenase</fullName>
    </recommendedName>
</protein>
<gene>
    <name evidence="1" type="ORF">GCM10010345_78140</name>
</gene>
<reference evidence="2" key="1">
    <citation type="journal article" date="2019" name="Int. J. Syst. Evol. Microbiol.">
        <title>The Global Catalogue of Microorganisms (GCM) 10K type strain sequencing project: providing services to taxonomists for standard genome sequencing and annotation.</title>
        <authorList>
            <consortium name="The Broad Institute Genomics Platform"/>
            <consortium name="The Broad Institute Genome Sequencing Center for Infectious Disease"/>
            <person name="Wu L."/>
            <person name="Ma J."/>
        </authorList>
    </citation>
    <scope>NUCLEOTIDE SEQUENCE [LARGE SCALE GENOMIC DNA]</scope>
    <source>
        <strain evidence="2">JCM 4733</strain>
    </source>
</reference>
<sequence length="76" mass="8694">MGVNTAIARKVRVIPQLRCRLDRLRHHDTAESGWACGWPSIRWDRALARPRAEAGTVFPNPRGDRAREVLSKILKH</sequence>
<name>A0ABQ3D8I7_9ACTN</name>